<evidence type="ECO:0000259" key="13">
    <source>
        <dbReference type="PROSITE" id="PS51819"/>
    </source>
</evidence>
<dbReference type="PROSITE" id="PS51959">
    <property type="entry name" value="ENDOU"/>
    <property type="match status" value="2"/>
</dbReference>
<dbReference type="STRING" id="456900.A0A195CD45"/>
<keyword evidence="8 11" id="KW-0694">RNA-binding</keyword>
<dbReference type="PROSITE" id="PS51819">
    <property type="entry name" value="VOC"/>
    <property type="match status" value="1"/>
</dbReference>
<dbReference type="GO" id="GO:0016787">
    <property type="term" value="F:hydrolase activity"/>
    <property type="evidence" value="ECO:0007669"/>
    <property type="project" value="UniProtKB-KW"/>
</dbReference>
<dbReference type="InterPro" id="IPR018998">
    <property type="entry name" value="EndoU_C"/>
</dbReference>
<dbReference type="EMBL" id="KQ978009">
    <property type="protein sequence ID" value="KYM98136.1"/>
    <property type="molecule type" value="Genomic_DNA"/>
</dbReference>
<keyword evidence="9 11" id="KW-0464">Manganese</keyword>
<dbReference type="Proteomes" id="UP000078542">
    <property type="component" value="Unassembled WGS sequence"/>
</dbReference>
<dbReference type="Pfam" id="PF21701">
    <property type="entry name" value="GLOD4_C"/>
    <property type="match status" value="1"/>
</dbReference>
<feature type="compositionally biased region" description="Polar residues" evidence="12">
    <location>
        <begin position="883"/>
        <end position="900"/>
    </location>
</feature>
<evidence type="ECO:0000313" key="16">
    <source>
        <dbReference type="Proteomes" id="UP000078542"/>
    </source>
</evidence>
<evidence type="ECO:0000256" key="3">
    <source>
        <dbReference type="ARBA" id="ARBA00011245"/>
    </source>
</evidence>
<evidence type="ECO:0000256" key="5">
    <source>
        <dbReference type="ARBA" id="ARBA00022723"/>
    </source>
</evidence>
<keyword evidence="5 11" id="KW-0479">Metal-binding</keyword>
<evidence type="ECO:0000256" key="7">
    <source>
        <dbReference type="ARBA" id="ARBA00022801"/>
    </source>
</evidence>
<dbReference type="Pfam" id="PF21207">
    <property type="entry name" value="GLOD4_N"/>
    <property type="match status" value="1"/>
</dbReference>
<keyword evidence="4 11" id="KW-0540">Nuclease</keyword>
<feature type="domain" description="EndoU" evidence="14">
    <location>
        <begin position="657"/>
        <end position="925"/>
    </location>
</feature>
<dbReference type="SUPFAM" id="SSF142877">
    <property type="entry name" value="EndoU-like"/>
    <property type="match status" value="2"/>
</dbReference>
<dbReference type="GO" id="GO:0004521">
    <property type="term" value="F:RNA endonuclease activity"/>
    <property type="evidence" value="ECO:0007669"/>
    <property type="project" value="UniProtKB-UniRule"/>
</dbReference>
<protein>
    <submittedName>
        <fullName evidence="15">Glyoxalase domain-containing protein 4</fullName>
    </submittedName>
</protein>
<comment type="cofactor">
    <cofactor evidence="1 11">
        <name>Mn(2+)</name>
        <dbReference type="ChEBI" id="CHEBI:29035"/>
    </cofactor>
</comment>
<evidence type="ECO:0000256" key="10">
    <source>
        <dbReference type="ARBA" id="ARBA00023239"/>
    </source>
</evidence>
<dbReference type="CDD" id="cd16357">
    <property type="entry name" value="GLOD4_C"/>
    <property type="match status" value="1"/>
</dbReference>
<evidence type="ECO:0000256" key="1">
    <source>
        <dbReference type="ARBA" id="ARBA00001936"/>
    </source>
</evidence>
<feature type="domain" description="EndoU" evidence="14">
    <location>
        <begin position="1167"/>
        <end position="1431"/>
    </location>
</feature>
<sequence length="1431" mass="156691">MLFEFLCLYPVLRHEEFSDGCEAACNGPYANRWSKTMIGYGPEDTHFVIELTYNYGIKEYETGNDFKAITIRSKDVIEKARANNWPIHEENGKFTVQAPGGYKYYIVNEQPLTNSDPVEKVTLSSSNLERTITYWKDILGLQIFDRNDKSVLMGYSKDQIKLEFEDIGTEVNHAKAYGRIAFSVPFSEQPEIQKAIKESGNKILTDLITLDTPGKASVRVIILTDPVTQTNSAQSGRPLAPHGNTGTYLGSHGTSSFTNRRQNSASYNSSAPHNPSIPYKPSVPYNPSAPYNPYNPSAPSTNHLSKSTVVPSQNHAPTSFGQPRAPYNNPLQGTASSNPPWSNPHFNPSQSHPAGSTSANIGFKDHLRPTSMPVPSASYPRPPYPTSGINPHPPPYPSHSFNYPNQLHAPHVPSMHNPSYSIPSQSFGHPSSYPAHIPPPVPGTFGNPYSTHPVSGTYGAAGHTYYPQQHVLAQPAAQPYIPGQTVVMVPGQQDSGRGFGQMVKEALVFSTINAGVNRLINPHHHYVHDSSSPSSGTGTSETHITYNNHYFNTAPPGSVPPTSQNIPQGNVPIMNPINPNPVNNPVVTPGVSIPAIISNGSTTYPVGGSFVNTVGTVNNVETPSVVPPNEFSTSNIVTNQEMSNQGTTIYSPQYKISDDDLLMFTEELFVKQEVNMSKHLTLHLQSKSVNVTDAAKGPLIYVQEEAYDYPTILAIRALYDNYEHNSTMKETRTAEKRKKEEFLLDMFVNTNVMTKTLRWLSDRGVINPYDFEKDTLRRIWFNTFDGSTSGFERVFTSERYGTELLGVQDWIYFNYQESNNRIDYMGYVDIMKLGDRASLVKLNFEMDGIIRPNATIFVGTLPELEMALYTICSNPSKIGWNVPPSNTNNKAAGSPGTSNVKPPVSEHASKTSATNVQSGNPSANAPPYTPSGGYPRQPASNPYGGTGYNQNQGYPSYNANPSYPGYGGHSPYGQAYNPSMHHNAPPAYSPYGHGQSYGGFGGQQSFGQPSYAQPSYVQPAIQQAPALTVLQPSRPGIGQLAKEALVYSSVSAGVSAAVNRLLPGGIYGRSPGYGHSDGAGGSRTEITYNNYYYNQSNPANGEAPAAPANNNGAPAAAAAASNPSSSATPVQPPPEADKKAEASAPSNANSPSPQQGSNPTQPNYPISNDEVKKLSESLFEADKNNAYKYITVNLQGETKEDSTTDDAPLPLLDVKPEAYEIPTIKNVIALHDNYAIDVKTKEIVTPDERKEETELIDNFMETDVFKTAMKYLVDKGFIPNDEYEFKDTLKRIWFSQFQRVEGEPSSSGFEAVFLAEKLDSYMIGPQNWIYFAKQEAQKNLDYRGYIKDIKLADKGEAIKIRSAFNVPDTKHSVTTLLVGFSPELEMALYTICFYLRPNDVCPVSLGGKDVNLVSTRFNYFGKDILIAGFVA</sequence>
<dbReference type="Pfam" id="PF09412">
    <property type="entry name" value="XendoU"/>
    <property type="match status" value="2"/>
</dbReference>
<proteinExistence type="inferred from homology"/>
<dbReference type="GO" id="GO:0046872">
    <property type="term" value="F:metal ion binding"/>
    <property type="evidence" value="ECO:0007669"/>
    <property type="project" value="UniProtKB-UniRule"/>
</dbReference>
<feature type="region of interest" description="Disordered" evidence="12">
    <location>
        <begin position="883"/>
        <end position="962"/>
    </location>
</feature>
<evidence type="ECO:0000256" key="12">
    <source>
        <dbReference type="SAM" id="MobiDB-lite"/>
    </source>
</evidence>
<dbReference type="PANTHER" id="PTHR12439">
    <property type="entry name" value="PLACENTAL PROTEIN 11-RELATED"/>
    <property type="match status" value="1"/>
</dbReference>
<keyword evidence="10" id="KW-0456">Lyase</keyword>
<dbReference type="Gene3D" id="3.10.180.10">
    <property type="entry name" value="2,3-Dihydroxybiphenyl 1,2-Dioxygenase, domain 1"/>
    <property type="match status" value="2"/>
</dbReference>
<evidence type="ECO:0000313" key="15">
    <source>
        <dbReference type="EMBL" id="KYM98136.1"/>
    </source>
</evidence>
<reference evidence="15 16" key="1">
    <citation type="submission" date="2016-03" db="EMBL/GenBank/DDBJ databases">
        <title>Cyphomyrmex costatus WGS genome.</title>
        <authorList>
            <person name="Nygaard S."/>
            <person name="Hu H."/>
            <person name="Boomsma J."/>
            <person name="Zhang G."/>
        </authorList>
    </citation>
    <scope>NUCLEOTIDE SEQUENCE [LARGE SCALE GENOMIC DNA]</scope>
    <source>
        <strain evidence="15">MS0001</strain>
        <tissue evidence="15">Whole body</tissue>
    </source>
</reference>
<feature type="region of interest" description="Disordered" evidence="12">
    <location>
        <begin position="229"/>
        <end position="379"/>
    </location>
</feature>
<dbReference type="CDD" id="cd21159">
    <property type="entry name" value="XendoU"/>
    <property type="match status" value="2"/>
</dbReference>
<feature type="compositionally biased region" description="Polar residues" evidence="12">
    <location>
        <begin position="244"/>
        <end position="273"/>
    </location>
</feature>
<keyword evidence="7 11" id="KW-0378">Hydrolase</keyword>
<dbReference type="InterPro" id="IPR037523">
    <property type="entry name" value="VOC_core"/>
</dbReference>
<feature type="compositionally biased region" description="Low complexity" evidence="12">
    <location>
        <begin position="285"/>
        <end position="300"/>
    </location>
</feature>
<dbReference type="InterPro" id="IPR039787">
    <property type="entry name" value="ENDOU"/>
</dbReference>
<feature type="compositionally biased region" description="Polar residues" evidence="12">
    <location>
        <begin position="301"/>
        <end position="321"/>
    </location>
</feature>
<feature type="compositionally biased region" description="Low complexity" evidence="12">
    <location>
        <begin position="1142"/>
        <end position="1163"/>
    </location>
</feature>
<feature type="compositionally biased region" description="Low complexity" evidence="12">
    <location>
        <begin position="948"/>
        <end position="962"/>
    </location>
</feature>
<feature type="domain" description="VOC" evidence="13">
    <location>
        <begin position="117"/>
        <end position="236"/>
    </location>
</feature>
<feature type="compositionally biased region" description="Polar residues" evidence="12">
    <location>
        <begin position="329"/>
        <end position="360"/>
    </location>
</feature>
<name>A0A195CD45_9HYME</name>
<dbReference type="InterPro" id="IPR043194">
    <property type="entry name" value="GLOD4_C"/>
</dbReference>
<evidence type="ECO:0000256" key="11">
    <source>
        <dbReference type="RuleBase" id="RU367085"/>
    </source>
</evidence>
<keyword evidence="6 11" id="KW-0255">Endonuclease</keyword>
<evidence type="ECO:0000256" key="2">
    <source>
        <dbReference type="ARBA" id="ARBA00010168"/>
    </source>
</evidence>
<accession>A0A195CD45</accession>
<dbReference type="GO" id="GO:0003723">
    <property type="term" value="F:RNA binding"/>
    <property type="evidence" value="ECO:0007669"/>
    <property type="project" value="UniProtKB-UniRule"/>
</dbReference>
<evidence type="ECO:0000256" key="4">
    <source>
        <dbReference type="ARBA" id="ARBA00022722"/>
    </source>
</evidence>
<feature type="region of interest" description="Disordered" evidence="12">
    <location>
        <begin position="1102"/>
        <end position="1168"/>
    </location>
</feature>
<dbReference type="PANTHER" id="PTHR12439:SF42">
    <property type="entry name" value="ENDORIBONUCLEASE-RELATED"/>
    <property type="match status" value="1"/>
</dbReference>
<organism evidence="15 16">
    <name type="scientific">Cyphomyrmex costatus</name>
    <dbReference type="NCBI Taxonomy" id="456900"/>
    <lineage>
        <taxon>Eukaryota</taxon>
        <taxon>Metazoa</taxon>
        <taxon>Ecdysozoa</taxon>
        <taxon>Arthropoda</taxon>
        <taxon>Hexapoda</taxon>
        <taxon>Insecta</taxon>
        <taxon>Pterygota</taxon>
        <taxon>Neoptera</taxon>
        <taxon>Endopterygota</taxon>
        <taxon>Hymenoptera</taxon>
        <taxon>Apocrita</taxon>
        <taxon>Aculeata</taxon>
        <taxon>Formicoidea</taxon>
        <taxon>Formicidae</taxon>
        <taxon>Myrmicinae</taxon>
        <taxon>Cyphomyrmex</taxon>
    </lineage>
</organism>
<keyword evidence="16" id="KW-1185">Reference proteome</keyword>
<dbReference type="InterPro" id="IPR029068">
    <property type="entry name" value="Glyas_Bleomycin-R_OHBP_Dase"/>
</dbReference>
<evidence type="ECO:0000256" key="9">
    <source>
        <dbReference type="ARBA" id="ARBA00023211"/>
    </source>
</evidence>
<gene>
    <name evidence="15" type="ORF">ALC62_11126</name>
</gene>
<feature type="compositionally biased region" description="Low complexity" evidence="12">
    <location>
        <begin position="1102"/>
        <end position="1127"/>
    </location>
</feature>
<feature type="compositionally biased region" description="Polar residues" evidence="12">
    <location>
        <begin position="910"/>
        <end position="923"/>
    </location>
</feature>
<dbReference type="InterPro" id="IPR059155">
    <property type="entry name" value="GLOD4_dom"/>
</dbReference>
<dbReference type="InterPro" id="IPR037227">
    <property type="entry name" value="EndoU-like"/>
</dbReference>
<evidence type="ECO:0000259" key="14">
    <source>
        <dbReference type="PROSITE" id="PS51959"/>
    </source>
</evidence>
<evidence type="ECO:0000256" key="8">
    <source>
        <dbReference type="ARBA" id="ARBA00022884"/>
    </source>
</evidence>
<evidence type="ECO:0000256" key="6">
    <source>
        <dbReference type="ARBA" id="ARBA00022759"/>
    </source>
</evidence>
<dbReference type="GO" id="GO:0016829">
    <property type="term" value="F:lyase activity"/>
    <property type="evidence" value="ECO:0007669"/>
    <property type="project" value="UniProtKB-KW"/>
</dbReference>
<dbReference type="SUPFAM" id="SSF54593">
    <property type="entry name" value="Glyoxalase/Bleomycin resistance protein/Dihydroxybiphenyl dioxygenase"/>
    <property type="match status" value="1"/>
</dbReference>
<comment type="similarity">
    <text evidence="2 11">Belongs to the ENDOU family.</text>
</comment>
<comment type="subunit">
    <text evidence="3 11">Monomer.</text>
</comment>